<protein>
    <submittedName>
        <fullName evidence="2">Uncharacterized protein</fullName>
    </submittedName>
</protein>
<organism evidence="2 3">
    <name type="scientific">Hypholoma sublateritium (strain FD-334 SS-4)</name>
    <dbReference type="NCBI Taxonomy" id="945553"/>
    <lineage>
        <taxon>Eukaryota</taxon>
        <taxon>Fungi</taxon>
        <taxon>Dikarya</taxon>
        <taxon>Basidiomycota</taxon>
        <taxon>Agaricomycotina</taxon>
        <taxon>Agaricomycetes</taxon>
        <taxon>Agaricomycetidae</taxon>
        <taxon>Agaricales</taxon>
        <taxon>Agaricineae</taxon>
        <taxon>Strophariaceae</taxon>
        <taxon>Hypholoma</taxon>
    </lineage>
</organism>
<feature type="region of interest" description="Disordered" evidence="1">
    <location>
        <begin position="1"/>
        <end position="46"/>
    </location>
</feature>
<gene>
    <name evidence="2" type="ORF">HYPSUDRAFT_204377</name>
</gene>
<accession>A0A0D2NLA7</accession>
<sequence>MPSNFASDDNAAPLPHPLPSSSPRPHSSPPTPSIPTSPHGQSDEDAAALPTVSMEISDISPLLRTLPTILIAACSPPSPARSPPCSLLTLHSSAPSALTLASALCAIGRLDPSPRLICMHPQRRSSPPGRRRWTYIAPISKTGALPDAATSTDYVPIPVSQSGAALGGQRRAEHPHEATGCFLHTALAAVSITASTGTLGLCPPPLSHK</sequence>
<keyword evidence="3" id="KW-1185">Reference proteome</keyword>
<evidence type="ECO:0000313" key="2">
    <source>
        <dbReference type="EMBL" id="KJA19634.1"/>
    </source>
</evidence>
<proteinExistence type="predicted"/>
<feature type="compositionally biased region" description="Pro residues" evidence="1">
    <location>
        <begin position="14"/>
        <end position="35"/>
    </location>
</feature>
<evidence type="ECO:0000256" key="1">
    <source>
        <dbReference type="SAM" id="MobiDB-lite"/>
    </source>
</evidence>
<dbReference type="AlphaFoldDB" id="A0A0D2NLA7"/>
<reference evidence="3" key="1">
    <citation type="submission" date="2014-04" db="EMBL/GenBank/DDBJ databases">
        <title>Evolutionary Origins and Diversification of the Mycorrhizal Mutualists.</title>
        <authorList>
            <consortium name="DOE Joint Genome Institute"/>
            <consortium name="Mycorrhizal Genomics Consortium"/>
            <person name="Kohler A."/>
            <person name="Kuo A."/>
            <person name="Nagy L.G."/>
            <person name="Floudas D."/>
            <person name="Copeland A."/>
            <person name="Barry K.W."/>
            <person name="Cichocki N."/>
            <person name="Veneault-Fourrey C."/>
            <person name="LaButti K."/>
            <person name="Lindquist E.A."/>
            <person name="Lipzen A."/>
            <person name="Lundell T."/>
            <person name="Morin E."/>
            <person name="Murat C."/>
            <person name="Riley R."/>
            <person name="Ohm R."/>
            <person name="Sun H."/>
            <person name="Tunlid A."/>
            <person name="Henrissat B."/>
            <person name="Grigoriev I.V."/>
            <person name="Hibbett D.S."/>
            <person name="Martin F."/>
        </authorList>
    </citation>
    <scope>NUCLEOTIDE SEQUENCE [LARGE SCALE GENOMIC DNA]</scope>
    <source>
        <strain evidence="3">FD-334 SS-4</strain>
    </source>
</reference>
<name>A0A0D2NLA7_HYPSF</name>
<dbReference type="EMBL" id="KN817575">
    <property type="protein sequence ID" value="KJA19634.1"/>
    <property type="molecule type" value="Genomic_DNA"/>
</dbReference>
<evidence type="ECO:0000313" key="3">
    <source>
        <dbReference type="Proteomes" id="UP000054270"/>
    </source>
</evidence>
<dbReference type="Proteomes" id="UP000054270">
    <property type="component" value="Unassembled WGS sequence"/>
</dbReference>